<evidence type="ECO:0000256" key="3">
    <source>
        <dbReference type="SAM" id="SignalP"/>
    </source>
</evidence>
<keyword evidence="1 3" id="KW-0732">Signal</keyword>
<comment type="caution">
    <text evidence="6">The sequence shown here is derived from an EMBL/GenBank/DDBJ whole genome shotgun (WGS) entry which is preliminary data.</text>
</comment>
<organism evidence="6 7">
    <name type="scientific">Didymodactylos carnosus</name>
    <dbReference type="NCBI Taxonomy" id="1234261"/>
    <lineage>
        <taxon>Eukaryota</taxon>
        <taxon>Metazoa</taxon>
        <taxon>Spiralia</taxon>
        <taxon>Gnathifera</taxon>
        <taxon>Rotifera</taxon>
        <taxon>Eurotatoria</taxon>
        <taxon>Bdelloidea</taxon>
        <taxon>Philodinida</taxon>
        <taxon>Philodinidae</taxon>
        <taxon>Didymodactylos</taxon>
    </lineage>
</organism>
<reference evidence="6" key="1">
    <citation type="submission" date="2021-02" db="EMBL/GenBank/DDBJ databases">
        <authorList>
            <person name="Nowell W R."/>
        </authorList>
    </citation>
    <scope>NUCLEOTIDE SEQUENCE</scope>
</reference>
<feature type="signal peptide" evidence="3">
    <location>
        <begin position="1"/>
        <end position="18"/>
    </location>
</feature>
<dbReference type="InterPro" id="IPR006558">
    <property type="entry name" value="LamG-like"/>
</dbReference>
<sequence>MICRNIVLFGFLAHKAATTSLSYTLQAYYPFDNTADDLSGNGHNGILNGTVSYGPAKVGTAALMLNGTGYITIPGAVVKTNESFSVAAWVKIFKFKTTDTYQTFVTIVGAQISEFFLQLRGDNHLFSFSQTLTDQNGFTGATATAMAITVTPNVWYHLVAVSDTSLQQIQIYANGELQSTVTFAGGFPASHNTIIGRSLVAGNFADWVFGQIDEVYLYTGVLTSDKIKELAAISQGEQR</sequence>
<evidence type="ECO:0000313" key="7">
    <source>
        <dbReference type="Proteomes" id="UP000682733"/>
    </source>
</evidence>
<protein>
    <recommendedName>
        <fullName evidence="4">LamG-like jellyroll fold domain-containing protein</fullName>
    </recommendedName>
</protein>
<proteinExistence type="predicted"/>
<dbReference type="Proteomes" id="UP000677228">
    <property type="component" value="Unassembled WGS sequence"/>
</dbReference>
<dbReference type="Pfam" id="PF13385">
    <property type="entry name" value="Laminin_G_3"/>
    <property type="match status" value="1"/>
</dbReference>
<dbReference type="Gene3D" id="2.60.120.200">
    <property type="match status" value="1"/>
</dbReference>
<dbReference type="EMBL" id="CAJOBA010001211">
    <property type="protein sequence ID" value="CAF3582667.1"/>
    <property type="molecule type" value="Genomic_DNA"/>
</dbReference>
<dbReference type="InterPro" id="IPR013320">
    <property type="entry name" value="ConA-like_dom_sf"/>
</dbReference>
<accession>A0A8S2H0Q8</accession>
<evidence type="ECO:0000256" key="2">
    <source>
        <dbReference type="ARBA" id="ARBA00023157"/>
    </source>
</evidence>
<dbReference type="Proteomes" id="UP000682733">
    <property type="component" value="Unassembled WGS sequence"/>
</dbReference>
<keyword evidence="2" id="KW-1015">Disulfide bond</keyword>
<evidence type="ECO:0000256" key="1">
    <source>
        <dbReference type="ARBA" id="ARBA00022729"/>
    </source>
</evidence>
<feature type="domain" description="LamG-like jellyroll fold" evidence="4">
    <location>
        <begin position="82"/>
        <end position="225"/>
    </location>
</feature>
<dbReference type="SMART" id="SM00560">
    <property type="entry name" value="LamGL"/>
    <property type="match status" value="1"/>
</dbReference>
<evidence type="ECO:0000313" key="5">
    <source>
        <dbReference type="EMBL" id="CAF0799433.1"/>
    </source>
</evidence>
<evidence type="ECO:0000313" key="6">
    <source>
        <dbReference type="EMBL" id="CAF3582667.1"/>
    </source>
</evidence>
<dbReference type="AlphaFoldDB" id="A0A8S2H0Q8"/>
<name>A0A8S2H0Q8_9BILA</name>
<feature type="chain" id="PRO_5035646852" description="LamG-like jellyroll fold domain-containing protein" evidence="3">
    <location>
        <begin position="19"/>
        <end position="239"/>
    </location>
</feature>
<evidence type="ECO:0000259" key="4">
    <source>
        <dbReference type="SMART" id="SM00560"/>
    </source>
</evidence>
<dbReference type="EMBL" id="CAJNOK010001211">
    <property type="protein sequence ID" value="CAF0799433.1"/>
    <property type="molecule type" value="Genomic_DNA"/>
</dbReference>
<dbReference type="SUPFAM" id="SSF49899">
    <property type="entry name" value="Concanavalin A-like lectins/glucanases"/>
    <property type="match status" value="1"/>
</dbReference>
<gene>
    <name evidence="5" type="ORF">OVA965_LOCUS4565</name>
    <name evidence="6" type="ORF">TMI583_LOCUS4563</name>
</gene>